<keyword evidence="3" id="KW-0326">Glycosidase</keyword>
<accession>A0A5J6Z765</accession>
<keyword evidence="3" id="KW-0378">Hydrolase</keyword>
<evidence type="ECO:0000313" key="3">
    <source>
        <dbReference type="EMBL" id="QFQ02776.1"/>
    </source>
</evidence>
<dbReference type="PANTHER" id="PTHR42733">
    <property type="entry name" value="DJ-1 PROTEIN"/>
    <property type="match status" value="1"/>
</dbReference>
<dbReference type="GO" id="GO:0016798">
    <property type="term" value="F:hydrolase activity, acting on glycosyl bonds"/>
    <property type="evidence" value="ECO:0007669"/>
    <property type="project" value="UniProtKB-KW"/>
</dbReference>
<keyword evidence="3" id="KW-0645">Protease</keyword>
<dbReference type="SUPFAM" id="SSF52317">
    <property type="entry name" value="Class I glutamine amidotransferase-like"/>
    <property type="match status" value="1"/>
</dbReference>
<dbReference type="InterPro" id="IPR006286">
    <property type="entry name" value="C56_PfpI-like"/>
</dbReference>
<dbReference type="AlphaFoldDB" id="A0A5J6Z765"/>
<comment type="similarity">
    <text evidence="1">Belongs to the peptidase C56 family.</text>
</comment>
<dbReference type="RefSeq" id="WP_151903101.1">
    <property type="nucleotide sequence ID" value="NZ_CP045032.1"/>
</dbReference>
<protein>
    <submittedName>
        <fullName evidence="3">Cysteine protease YraA</fullName>
        <ecNumber evidence="3">3.2.-.-</ecNumber>
    </submittedName>
</protein>
<evidence type="ECO:0000256" key="1">
    <source>
        <dbReference type="ARBA" id="ARBA00008542"/>
    </source>
</evidence>
<name>A0A5J6Z765_9CORY</name>
<reference evidence="4" key="1">
    <citation type="submission" date="2019-10" db="EMBL/GenBank/DDBJ databases">
        <title>Complete genome sequence of Corynebacterium urogenitalis DSM 108747, isolated from the genital tract of a cow.</title>
        <authorList>
            <person name="Ruckert C."/>
            <person name="Ballas P."/>
            <person name="Wagener K."/>
            <person name="Drillich M."/>
            <person name="Kaempfer P."/>
            <person name="Busse H.-J."/>
            <person name="Ehling-Schulz M."/>
        </authorList>
    </citation>
    <scope>NUCLEOTIDE SEQUENCE [LARGE SCALE GENOMIC DNA]</scope>
    <source>
        <strain evidence="4">LMM 1652</strain>
    </source>
</reference>
<keyword evidence="4" id="KW-1185">Reference proteome</keyword>
<sequence length="175" mass="18301">MADLSTKTVAVICTHGFDDAEFAEPIKAVKDAGATVQVVAPKKETLEGKKGSTAEVDVTTADAVGTDFDAVILPGGTGNADKIRMDESAVEIVKKHVEAGKPLGVICHGGWILTDADVLRGKTVTSYSSIKTDLKNAGANWVDEEVVVDGNIVSSRTPADLEAFNKAIVEEFGKA</sequence>
<dbReference type="Pfam" id="PF01965">
    <property type="entry name" value="DJ-1_PfpI"/>
    <property type="match status" value="1"/>
</dbReference>
<evidence type="ECO:0000259" key="2">
    <source>
        <dbReference type="Pfam" id="PF01965"/>
    </source>
</evidence>
<dbReference type="CDD" id="cd03134">
    <property type="entry name" value="GATase1_PfpI_like"/>
    <property type="match status" value="1"/>
</dbReference>
<dbReference type="KEGG" id="cuo:CUROG_07105"/>
<dbReference type="NCBIfam" id="TIGR01382">
    <property type="entry name" value="PfpI"/>
    <property type="match status" value="1"/>
</dbReference>
<feature type="domain" description="DJ-1/PfpI" evidence="2">
    <location>
        <begin position="7"/>
        <end position="171"/>
    </location>
</feature>
<dbReference type="EMBL" id="CP045032">
    <property type="protein sequence ID" value="QFQ02776.1"/>
    <property type="molecule type" value="Genomic_DNA"/>
</dbReference>
<dbReference type="Gene3D" id="3.40.50.880">
    <property type="match status" value="1"/>
</dbReference>
<dbReference type="Proteomes" id="UP000326711">
    <property type="component" value="Chromosome"/>
</dbReference>
<dbReference type="PANTHER" id="PTHR42733:SF12">
    <property type="entry name" value="PROTEINASE"/>
    <property type="match status" value="1"/>
</dbReference>
<dbReference type="GO" id="GO:0006508">
    <property type="term" value="P:proteolysis"/>
    <property type="evidence" value="ECO:0007669"/>
    <property type="project" value="UniProtKB-KW"/>
</dbReference>
<evidence type="ECO:0000313" key="4">
    <source>
        <dbReference type="Proteomes" id="UP000326711"/>
    </source>
</evidence>
<organism evidence="3 4">
    <name type="scientific">Corynebacterium urogenitale</name>
    <dbReference type="NCBI Taxonomy" id="2487892"/>
    <lineage>
        <taxon>Bacteria</taxon>
        <taxon>Bacillati</taxon>
        <taxon>Actinomycetota</taxon>
        <taxon>Actinomycetes</taxon>
        <taxon>Mycobacteriales</taxon>
        <taxon>Corynebacteriaceae</taxon>
        <taxon>Corynebacterium</taxon>
    </lineage>
</organism>
<gene>
    <name evidence="3" type="primary">yraA</name>
    <name evidence="3" type="ORF">CUROG_07105</name>
</gene>
<proteinExistence type="inferred from homology"/>
<dbReference type="GO" id="GO:0008233">
    <property type="term" value="F:peptidase activity"/>
    <property type="evidence" value="ECO:0007669"/>
    <property type="project" value="UniProtKB-KW"/>
</dbReference>
<dbReference type="EC" id="3.2.-.-" evidence="3"/>
<dbReference type="OrthoDB" id="9792284at2"/>
<dbReference type="InterPro" id="IPR029062">
    <property type="entry name" value="Class_I_gatase-like"/>
</dbReference>
<dbReference type="PROSITE" id="PS51276">
    <property type="entry name" value="PEPTIDASE_C56_PFPI"/>
    <property type="match status" value="1"/>
</dbReference>
<dbReference type="InterPro" id="IPR002818">
    <property type="entry name" value="DJ-1/PfpI"/>
</dbReference>